<accession>A0A3B5QZB2</accession>
<dbReference type="Proteomes" id="UP000002852">
    <property type="component" value="Unassembled WGS sequence"/>
</dbReference>
<dbReference type="KEGG" id="xma:102235959"/>
<dbReference type="GO" id="GO:0043130">
    <property type="term" value="F:ubiquitin binding"/>
    <property type="evidence" value="ECO:0007669"/>
    <property type="project" value="InterPro"/>
</dbReference>
<dbReference type="Gene3D" id="1.20.120.1920">
    <property type="entry name" value="UBAP1 SOUBA domain"/>
    <property type="match status" value="1"/>
</dbReference>
<dbReference type="AlphaFoldDB" id="A0A3B5QZB2"/>
<dbReference type="GeneTree" id="ENSGT00390000008092"/>
<evidence type="ECO:0000256" key="1">
    <source>
        <dbReference type="SAM" id="MobiDB-lite"/>
    </source>
</evidence>
<organism evidence="3 4">
    <name type="scientific">Xiphophorus maculatus</name>
    <name type="common">Southern platyfish</name>
    <name type="synonym">Platypoecilus maculatus</name>
    <dbReference type="NCBI Taxonomy" id="8083"/>
    <lineage>
        <taxon>Eukaryota</taxon>
        <taxon>Metazoa</taxon>
        <taxon>Chordata</taxon>
        <taxon>Craniata</taxon>
        <taxon>Vertebrata</taxon>
        <taxon>Euteleostomi</taxon>
        <taxon>Actinopterygii</taxon>
        <taxon>Neopterygii</taxon>
        <taxon>Teleostei</taxon>
        <taxon>Neoteleostei</taxon>
        <taxon>Acanthomorphata</taxon>
        <taxon>Ovalentaria</taxon>
        <taxon>Atherinomorphae</taxon>
        <taxon>Cyprinodontiformes</taxon>
        <taxon>Poeciliidae</taxon>
        <taxon>Poeciliinae</taxon>
        <taxon>Xiphophorus</taxon>
    </lineage>
</organism>
<dbReference type="CDD" id="cd14316">
    <property type="entry name" value="UBA2_UBAP1_like"/>
    <property type="match status" value="1"/>
</dbReference>
<name>A0A3B5QZB2_XIPMA</name>
<dbReference type="OMA" id="ACEHLCQ"/>
<feature type="domain" description="Ubiquitin-associated protein 1-like UBA2" evidence="2">
    <location>
        <begin position="341"/>
        <end position="379"/>
    </location>
</feature>
<reference evidence="3" key="3">
    <citation type="submission" date="2025-08" db="UniProtKB">
        <authorList>
            <consortium name="Ensembl"/>
        </authorList>
    </citation>
    <scope>IDENTIFICATION</scope>
    <source>
        <strain evidence="3">JP 163 A</strain>
    </source>
</reference>
<reference evidence="4" key="2">
    <citation type="journal article" date="2013" name="Nat. Genet.">
        <title>The genome of the platyfish, Xiphophorus maculatus, provides insights into evolutionary adaptation and several complex traits.</title>
        <authorList>
            <person name="Schartl M."/>
            <person name="Walter R.B."/>
            <person name="Shen Y."/>
            <person name="Garcia T."/>
            <person name="Catchen J."/>
            <person name="Amores A."/>
            <person name="Braasch I."/>
            <person name="Chalopin D."/>
            <person name="Volff J.N."/>
            <person name="Lesch K.P."/>
            <person name="Bisazza A."/>
            <person name="Minx P."/>
            <person name="Hillier L."/>
            <person name="Wilson R.K."/>
            <person name="Fuerstenberg S."/>
            <person name="Boore J."/>
            <person name="Searle S."/>
            <person name="Postlethwait J.H."/>
            <person name="Warren W.C."/>
        </authorList>
    </citation>
    <scope>NUCLEOTIDE SEQUENCE [LARGE SCALE GENOMIC DNA]</scope>
    <source>
        <strain evidence="4">JP 163 A</strain>
    </source>
</reference>
<evidence type="ECO:0000313" key="4">
    <source>
        <dbReference type="Proteomes" id="UP000002852"/>
    </source>
</evidence>
<sequence>MEGLPLKMPQAIVLQEVKDNVKVIMPDYLSILRETAYEFSLENWVLTGLQNGPTHHQRPQPFTSPSELLPSCPPYWMMFSSPQQSRLASRHSSDFWEPNPRQRSYSLNPAVLRTTFTISDSEDEGGNTVQEAKENLTAKACLKEEHPAASCQSGQKKAQRAFIPDLLNPPSCLSSLPHKRRKNLRQCSVSGTDMSKKQESNMDSQPLSSFSCKALNTRTYTIDKSTDNHKTADMMCLRPNCCRAHHRASPCRSQSSALDSSVELLSALSPEERELLRVITGRGYPLRTAIIALQRAGQQTPDQILSYLVACEHLCQLGYDMAQVEEALEMFQNCETKAEEFLLLLTQFNEMGFQPHTVKEVLLVHENHRERALEELMMRVA</sequence>
<evidence type="ECO:0000259" key="2">
    <source>
        <dbReference type="Pfam" id="PF21267"/>
    </source>
</evidence>
<evidence type="ECO:0000313" key="3">
    <source>
        <dbReference type="Ensembl" id="ENSXMAP00000035750.1"/>
    </source>
</evidence>
<protein>
    <submittedName>
        <fullName evidence="3">Ubiquitin associated protein 1 like</fullName>
    </submittedName>
</protein>
<dbReference type="GeneID" id="102235959"/>
<reference evidence="4" key="1">
    <citation type="submission" date="2012-01" db="EMBL/GenBank/DDBJ databases">
        <authorList>
            <person name="Walter R."/>
            <person name="Schartl M."/>
            <person name="Warren W."/>
        </authorList>
    </citation>
    <scope>NUCLEOTIDE SEQUENCE [LARGE SCALE GENOMIC DNA]</scope>
    <source>
        <strain evidence="4">JP 163 A</strain>
    </source>
</reference>
<dbReference type="PANTHER" id="PTHR15960:SF3">
    <property type="entry name" value="UBIQUITIN-ASSOCIATED PROTEIN 1-LIKE"/>
    <property type="match status" value="1"/>
</dbReference>
<dbReference type="GO" id="GO:0043162">
    <property type="term" value="P:ubiquitin-dependent protein catabolic process via the multivesicular body sorting pathway"/>
    <property type="evidence" value="ECO:0007669"/>
    <property type="project" value="InterPro"/>
</dbReference>
<dbReference type="InterPro" id="IPR049467">
    <property type="entry name" value="UBAP-1-like_UBA2"/>
</dbReference>
<reference evidence="3" key="4">
    <citation type="submission" date="2025-09" db="UniProtKB">
        <authorList>
            <consortium name="Ensembl"/>
        </authorList>
    </citation>
    <scope>IDENTIFICATION</scope>
    <source>
        <strain evidence="3">JP 163 A</strain>
    </source>
</reference>
<dbReference type="InParanoid" id="A0A3B5QZB2"/>
<dbReference type="OrthoDB" id="2018023at2759"/>
<keyword evidence="4" id="KW-1185">Reference proteome</keyword>
<dbReference type="InterPro" id="IPR038870">
    <property type="entry name" value="UBAP1"/>
</dbReference>
<feature type="region of interest" description="Disordered" evidence="1">
    <location>
        <begin position="174"/>
        <end position="207"/>
    </location>
</feature>
<dbReference type="GO" id="GO:0000813">
    <property type="term" value="C:ESCRT I complex"/>
    <property type="evidence" value="ECO:0007669"/>
    <property type="project" value="InterPro"/>
</dbReference>
<dbReference type="Pfam" id="PF21267">
    <property type="entry name" value="UBAP-1_UBA2"/>
    <property type="match status" value="1"/>
</dbReference>
<dbReference type="InterPro" id="IPR042575">
    <property type="entry name" value="UBAP1_C"/>
</dbReference>
<proteinExistence type="predicted"/>
<dbReference type="PANTHER" id="PTHR15960">
    <property type="entry name" value="LD44032P"/>
    <property type="match status" value="1"/>
</dbReference>
<dbReference type="Ensembl" id="ENSXMAT00000032779.1">
    <property type="protein sequence ID" value="ENSXMAP00000035750.1"/>
    <property type="gene ID" value="ENSXMAG00000023311.1"/>
</dbReference>
<dbReference type="STRING" id="8083.ENSXMAP00000035750"/>